<evidence type="ECO:0000313" key="2">
    <source>
        <dbReference type="EMBL" id="KKM23725.1"/>
    </source>
</evidence>
<evidence type="ECO:0000256" key="1">
    <source>
        <dbReference type="SAM" id="Phobius"/>
    </source>
</evidence>
<keyword evidence="1" id="KW-1133">Transmembrane helix</keyword>
<protein>
    <submittedName>
        <fullName evidence="2">Uncharacterized protein</fullName>
    </submittedName>
</protein>
<keyword evidence="1" id="KW-0472">Membrane</keyword>
<reference evidence="2" key="1">
    <citation type="journal article" date="2015" name="Nature">
        <title>Complex archaea that bridge the gap between prokaryotes and eukaryotes.</title>
        <authorList>
            <person name="Spang A."/>
            <person name="Saw J.H."/>
            <person name="Jorgensen S.L."/>
            <person name="Zaremba-Niedzwiedzka K."/>
            <person name="Martijn J."/>
            <person name="Lind A.E."/>
            <person name="van Eijk R."/>
            <person name="Schleper C."/>
            <person name="Guy L."/>
            <person name="Ettema T.J."/>
        </authorList>
    </citation>
    <scope>NUCLEOTIDE SEQUENCE</scope>
</reference>
<sequence length="56" mass="6404">MTIVYAIISGALTLGVIYGILTICTKVAPKSWRADWKNYLDNEQNRRDVFKDANEK</sequence>
<comment type="caution">
    <text evidence="2">The sequence shown here is derived from an EMBL/GenBank/DDBJ whole genome shotgun (WGS) entry which is preliminary data.</text>
</comment>
<accession>A0A0F9L854</accession>
<organism evidence="2">
    <name type="scientific">marine sediment metagenome</name>
    <dbReference type="NCBI Taxonomy" id="412755"/>
    <lineage>
        <taxon>unclassified sequences</taxon>
        <taxon>metagenomes</taxon>
        <taxon>ecological metagenomes</taxon>
    </lineage>
</organism>
<dbReference type="EMBL" id="LAZR01013066">
    <property type="protein sequence ID" value="KKM23725.1"/>
    <property type="molecule type" value="Genomic_DNA"/>
</dbReference>
<proteinExistence type="predicted"/>
<dbReference type="AlphaFoldDB" id="A0A0F9L854"/>
<name>A0A0F9L854_9ZZZZ</name>
<feature type="transmembrane region" description="Helical" evidence="1">
    <location>
        <begin position="6"/>
        <end position="28"/>
    </location>
</feature>
<keyword evidence="1" id="KW-0812">Transmembrane</keyword>
<gene>
    <name evidence="2" type="ORF">LCGC14_1612370</name>
</gene>